<dbReference type="AlphaFoldDB" id="A0A4Z1IE94"/>
<evidence type="ECO:0000313" key="3">
    <source>
        <dbReference type="Proteomes" id="UP000297527"/>
    </source>
</evidence>
<dbReference type="Proteomes" id="UP000297527">
    <property type="component" value="Unassembled WGS sequence"/>
</dbReference>
<evidence type="ECO:0000313" key="2">
    <source>
        <dbReference type="EMBL" id="TGO59768.1"/>
    </source>
</evidence>
<gene>
    <name evidence="2" type="ORF">BCON_0041g00330</name>
</gene>
<evidence type="ECO:0000256" key="1">
    <source>
        <dbReference type="SAM" id="MobiDB-lite"/>
    </source>
</evidence>
<feature type="region of interest" description="Disordered" evidence="1">
    <location>
        <begin position="1"/>
        <end position="26"/>
    </location>
</feature>
<name>A0A4Z1IE94_9HELO</name>
<dbReference type="OrthoDB" id="10445557at2759"/>
<sequence length="145" mass="16010">MQIHSISHHQKHKGRVKPPPSCREGGPLLLELPMGTNNNDTNTATQPTLTVDQSSVIGEDRPLLFAFKLGQNNNNSAADYVITNVIYDTLDLRNFGLELKAVGNEDEKDISITTSSANDDENDGSLSEAKKHSPNNEPLQFLERR</sequence>
<accession>A0A4Z1IE94</accession>
<reference evidence="2 3" key="1">
    <citation type="submission" date="2017-12" db="EMBL/GenBank/DDBJ databases">
        <title>Comparative genomics of Botrytis spp.</title>
        <authorList>
            <person name="Valero-Jimenez C.A."/>
            <person name="Tapia P."/>
            <person name="Veloso J."/>
            <person name="Silva-Moreno E."/>
            <person name="Staats M."/>
            <person name="Valdes J.H."/>
            <person name="Van Kan J.A.L."/>
        </authorList>
    </citation>
    <scope>NUCLEOTIDE SEQUENCE [LARGE SCALE GENOMIC DNA]</scope>
    <source>
        <strain evidence="2 3">MUCL11595</strain>
    </source>
</reference>
<proteinExistence type="predicted"/>
<protein>
    <submittedName>
        <fullName evidence="2">Uncharacterized protein</fullName>
    </submittedName>
</protein>
<comment type="caution">
    <text evidence="2">The sequence shown here is derived from an EMBL/GenBank/DDBJ whole genome shotgun (WGS) entry which is preliminary data.</text>
</comment>
<feature type="compositionally biased region" description="Basic residues" evidence="1">
    <location>
        <begin position="1"/>
        <end position="16"/>
    </location>
</feature>
<keyword evidence="3" id="KW-1185">Reference proteome</keyword>
<dbReference type="EMBL" id="PQXN01000041">
    <property type="protein sequence ID" value="TGO59768.1"/>
    <property type="molecule type" value="Genomic_DNA"/>
</dbReference>
<feature type="region of interest" description="Disordered" evidence="1">
    <location>
        <begin position="103"/>
        <end position="145"/>
    </location>
</feature>
<organism evidence="2 3">
    <name type="scientific">Botryotinia convoluta</name>
    <dbReference type="NCBI Taxonomy" id="54673"/>
    <lineage>
        <taxon>Eukaryota</taxon>
        <taxon>Fungi</taxon>
        <taxon>Dikarya</taxon>
        <taxon>Ascomycota</taxon>
        <taxon>Pezizomycotina</taxon>
        <taxon>Leotiomycetes</taxon>
        <taxon>Helotiales</taxon>
        <taxon>Sclerotiniaceae</taxon>
        <taxon>Botryotinia</taxon>
    </lineage>
</organism>